<accession>A0A3B9GYZ4</accession>
<gene>
    <name evidence="1" type="ORF">DCG58_10910</name>
</gene>
<name>A0A3B9GYZ4_9PROT</name>
<dbReference type="Proteomes" id="UP000259610">
    <property type="component" value="Unassembled WGS sequence"/>
</dbReference>
<organism evidence="1 2">
    <name type="scientific">Hyphomonas adhaerens</name>
    <dbReference type="NCBI Taxonomy" id="81029"/>
    <lineage>
        <taxon>Bacteria</taxon>
        <taxon>Pseudomonadati</taxon>
        <taxon>Pseudomonadota</taxon>
        <taxon>Alphaproteobacteria</taxon>
        <taxon>Hyphomonadales</taxon>
        <taxon>Hyphomonadaceae</taxon>
        <taxon>Hyphomonas</taxon>
    </lineage>
</organism>
<reference evidence="1 2" key="1">
    <citation type="journal article" date="2018" name="Nat. Biotechnol.">
        <title>A standardized bacterial taxonomy based on genome phylogeny substantially revises the tree of life.</title>
        <authorList>
            <person name="Parks D.H."/>
            <person name="Chuvochina M."/>
            <person name="Waite D.W."/>
            <person name="Rinke C."/>
            <person name="Skarshewski A."/>
            <person name="Chaumeil P.A."/>
            <person name="Hugenholtz P."/>
        </authorList>
    </citation>
    <scope>NUCLEOTIDE SEQUENCE [LARGE SCALE GENOMIC DNA]</scope>
    <source>
        <strain evidence="1">UBA8733</strain>
    </source>
</reference>
<evidence type="ECO:0000313" key="2">
    <source>
        <dbReference type="Proteomes" id="UP000259610"/>
    </source>
</evidence>
<proteinExistence type="predicted"/>
<dbReference type="EMBL" id="DMAN01000245">
    <property type="protein sequence ID" value="HAE27662.1"/>
    <property type="molecule type" value="Genomic_DNA"/>
</dbReference>
<evidence type="ECO:0008006" key="3">
    <source>
        <dbReference type="Google" id="ProtNLM"/>
    </source>
</evidence>
<protein>
    <recommendedName>
        <fullName evidence="3">Ribbon-helix-helix protein CopG domain-containing protein</fullName>
    </recommendedName>
</protein>
<evidence type="ECO:0000313" key="1">
    <source>
        <dbReference type="EMBL" id="HAE27662.1"/>
    </source>
</evidence>
<sequence>MSRPRLHIRLPTNLYARLCEEADRPGASKSRIVEDALTSWFDPAAKAATEDRLLERLDAFDLRQSAIERDLAFTFEMLAHYVLYWLSQTEPVADGQRDASRALGKRRFDRFVRQVAAKVATAPARD</sequence>
<comment type="caution">
    <text evidence="1">The sequence shown here is derived from an EMBL/GenBank/DDBJ whole genome shotgun (WGS) entry which is preliminary data.</text>
</comment>
<dbReference type="RefSeq" id="WP_272988844.1">
    <property type="nucleotide sequence ID" value="NZ_CALCOC010000355.1"/>
</dbReference>
<dbReference type="AlphaFoldDB" id="A0A3B9GYZ4"/>